<organism evidence="3">
    <name type="scientific">Eucalyptus grandis</name>
    <name type="common">Flooded gum</name>
    <dbReference type="NCBI Taxonomy" id="71139"/>
    <lineage>
        <taxon>Eukaryota</taxon>
        <taxon>Viridiplantae</taxon>
        <taxon>Streptophyta</taxon>
        <taxon>Embryophyta</taxon>
        <taxon>Tracheophyta</taxon>
        <taxon>Spermatophyta</taxon>
        <taxon>Magnoliopsida</taxon>
        <taxon>eudicotyledons</taxon>
        <taxon>Gunneridae</taxon>
        <taxon>Pentapetalae</taxon>
        <taxon>rosids</taxon>
        <taxon>malvids</taxon>
        <taxon>Myrtales</taxon>
        <taxon>Myrtaceae</taxon>
        <taxon>Myrtoideae</taxon>
        <taxon>Eucalypteae</taxon>
        <taxon>Eucalyptus</taxon>
    </lineage>
</organism>
<dbReference type="AlphaFoldDB" id="A0A058ZSY2"/>
<proteinExistence type="predicted"/>
<reference evidence="3" key="1">
    <citation type="submission" date="2013-07" db="EMBL/GenBank/DDBJ databases">
        <title>The genome of Eucalyptus grandis.</title>
        <authorList>
            <person name="Schmutz J."/>
            <person name="Hayes R."/>
            <person name="Myburg A."/>
            <person name="Tuskan G."/>
            <person name="Grattapaglia D."/>
            <person name="Rokhsar D.S."/>
        </authorList>
    </citation>
    <scope>NUCLEOTIDE SEQUENCE</scope>
    <source>
        <tissue evidence="3">Leaf extractions</tissue>
    </source>
</reference>
<evidence type="ECO:0000313" key="3">
    <source>
        <dbReference type="EMBL" id="KCW44902.1"/>
    </source>
</evidence>
<evidence type="ECO:0000313" key="2">
    <source>
        <dbReference type="EMBL" id="KAK2632467.1"/>
    </source>
</evidence>
<dbReference type="InterPro" id="IPR037176">
    <property type="entry name" value="Osmotin/thaumatin-like_sf"/>
</dbReference>
<accession>A0A058ZSY2</accession>
<feature type="chain" id="PRO_5042325846" evidence="1">
    <location>
        <begin position="26"/>
        <end position="215"/>
    </location>
</feature>
<reference evidence="2" key="2">
    <citation type="journal article" date="2014" name="Nature">
        <title>The genome of Eucalyptus grandis.</title>
        <authorList>
            <person name="Myburg A.A."/>
            <person name="Grattapaglia D."/>
            <person name="Tuskan G.A."/>
            <person name="Hellsten U."/>
            <person name="Hayes R.D."/>
            <person name="Grimwood J."/>
            <person name="Jenkins J."/>
            <person name="Lindquist E."/>
            <person name="Tice H."/>
            <person name="Bauer D."/>
            <person name="Goodstein D.M."/>
            <person name="Dubchak I."/>
            <person name="Poliakov A."/>
            <person name="Mizrachi E."/>
            <person name="Kullan A.R."/>
            <person name="Hussey S.G."/>
            <person name="Pinard D."/>
            <person name="van der Merwe K."/>
            <person name="Singh P."/>
            <person name="van Jaarsveld I."/>
            <person name="Silva-Junior O.B."/>
            <person name="Togawa R.C."/>
            <person name="Pappas M.R."/>
            <person name="Faria D.A."/>
            <person name="Sansaloni C.P."/>
            <person name="Petroli C.D."/>
            <person name="Yang X."/>
            <person name="Ranjan P."/>
            <person name="Tschaplinski T.J."/>
            <person name="Ye C.Y."/>
            <person name="Li T."/>
            <person name="Sterck L."/>
            <person name="Vanneste K."/>
            <person name="Murat F."/>
            <person name="Soler M."/>
            <person name="Clemente H.S."/>
            <person name="Saidi N."/>
            <person name="Cassan-Wang H."/>
            <person name="Dunand C."/>
            <person name="Hefer C.A."/>
            <person name="Bornberg-Bauer E."/>
            <person name="Kersting A.R."/>
            <person name="Vining K."/>
            <person name="Amarasinghe V."/>
            <person name="Ranik M."/>
            <person name="Naithani S."/>
            <person name="Elser J."/>
            <person name="Boyd A.E."/>
            <person name="Liston A."/>
            <person name="Spatafora J.W."/>
            <person name="Dharmwardhana P."/>
            <person name="Raja R."/>
            <person name="Sullivan C."/>
            <person name="Romanel E."/>
            <person name="Alves-Ferreira M."/>
            <person name="Kulheim C."/>
            <person name="Foley W."/>
            <person name="Carocha V."/>
            <person name="Paiva J."/>
            <person name="Kudrna D."/>
            <person name="Brommonschenkel S.H."/>
            <person name="Pasquali G."/>
            <person name="Byrne M."/>
            <person name="Rigault P."/>
            <person name="Tibbits J."/>
            <person name="Spokevicius A."/>
            <person name="Jones R.C."/>
            <person name="Steane D.A."/>
            <person name="Vaillancourt R.E."/>
            <person name="Potts B.M."/>
            <person name="Joubert F."/>
            <person name="Barry K."/>
            <person name="Pappas G.J."/>
            <person name="Strauss S.H."/>
            <person name="Jaiswal P."/>
            <person name="Grima-Pettenati J."/>
            <person name="Salse J."/>
            <person name="Van de Peer Y."/>
            <person name="Rokhsar D.S."/>
            <person name="Schmutz J."/>
        </authorList>
    </citation>
    <scope>NUCLEOTIDE SEQUENCE</scope>
    <source>
        <tissue evidence="2">Leaf extractions</tissue>
    </source>
</reference>
<sequence length="215" mass="23432">MGPRPLTTVMLALLLLALHLGQASAYNVTLVVKNSRSDEIFPRVVVVSPGYQRIDYPVVQSNGTRSISLEHDSHLVLFFATGCSRINHQVKCISGDYVNEEPVATTMIDYNNGTLTISVGLGYNVGVKVVFQGLGCDRSSISCVLPQDKCLEPEKLWQEPEERGQPRVLVACKSVSGLEFPPGQDCVMPDSYDRPPSAGASCDFKNGIWQVTIMG</sequence>
<dbReference type="Proteomes" id="UP000030711">
    <property type="component" value="Unassembled WGS sequence"/>
</dbReference>
<feature type="signal peptide" evidence="1">
    <location>
        <begin position="1"/>
        <end position="25"/>
    </location>
</feature>
<dbReference type="SUPFAM" id="SSF49870">
    <property type="entry name" value="Osmotin, thaumatin-like protein"/>
    <property type="match status" value="1"/>
</dbReference>
<gene>
    <name evidence="3" type="ORF">EUGRSUZ_L01516</name>
</gene>
<dbReference type="InParanoid" id="A0A058ZSY2"/>
<dbReference type="EMBL" id="KK198995">
    <property type="protein sequence ID" value="KCW44902.1"/>
    <property type="molecule type" value="Genomic_DNA"/>
</dbReference>
<reference evidence="2" key="4">
    <citation type="submission" date="2023-07" db="EMBL/GenBank/DDBJ databases">
        <authorList>
            <person name="Myburg A.A."/>
            <person name="Grattapaglia D."/>
            <person name="Tuskan G.A."/>
            <person name="Hellsten U."/>
            <person name="Hayes R.D."/>
            <person name="Grimwood J."/>
            <person name="Jenkins J."/>
            <person name="Lindquist E."/>
            <person name="Tice H."/>
            <person name="Bauer D."/>
            <person name="Goodstein D.M."/>
            <person name="Dubchak I."/>
            <person name="Poliakov A."/>
            <person name="Mizrachi E."/>
            <person name="Kullan A.R."/>
            <person name="Hussey S.G."/>
            <person name="Pinard D."/>
            <person name="Van D.M."/>
            <person name="Singh P."/>
            <person name="Van J.I."/>
            <person name="Silva-Junior O.B."/>
            <person name="Togawa R.C."/>
            <person name="Pappas M.R."/>
            <person name="Faria D.A."/>
            <person name="Sansaloni C.P."/>
            <person name="Petroli C.D."/>
            <person name="Yang X."/>
            <person name="Ranjan P."/>
            <person name="Tschaplinski T.J."/>
            <person name="Ye C.Y."/>
            <person name="Li T."/>
            <person name="Sterck L."/>
            <person name="Vanneste K."/>
            <person name="Murat F."/>
            <person name="Soler M."/>
            <person name="Clemente H.S."/>
            <person name="Saidi N."/>
            <person name="Cassan-Wang H."/>
            <person name="Dunand C."/>
            <person name="Hefer C.A."/>
            <person name="Bornberg-Bauer E."/>
            <person name="Kersting A.R."/>
            <person name="Vining K."/>
            <person name="Amarasinghe V."/>
            <person name="Ranik M."/>
            <person name="Naithani S."/>
            <person name="Elser J."/>
            <person name="Boyd A.E."/>
            <person name="Liston A."/>
            <person name="Spatafora J.W."/>
            <person name="Dharmwardhana P."/>
            <person name="Raja R."/>
            <person name="Sullivan C."/>
            <person name="Romanel E."/>
            <person name="Alves-Ferreira M."/>
            <person name="Kulheim C."/>
            <person name="Foley W."/>
            <person name="Carocha V."/>
            <person name="Paiva J."/>
            <person name="Kudrna D."/>
            <person name="Brommonschenkel S.H."/>
            <person name="Pasquali G."/>
            <person name="Byrne M."/>
            <person name="Rigault P."/>
            <person name="Tibbits J."/>
            <person name="Spokevicius A."/>
            <person name="Jones R.C."/>
            <person name="Steane D.A."/>
            <person name="Vaillancourt R.E."/>
            <person name="Potts B.M."/>
            <person name="Joubert F."/>
            <person name="Barry K."/>
            <person name="Pappas G.J."/>
            <person name="Strauss S.H."/>
            <person name="Jaiswal P."/>
            <person name="Grima-Pettenati J."/>
            <person name="Salse J."/>
            <person name="Van D.P."/>
            <person name="Rokhsar D.S."/>
            <person name="Schmutz J."/>
        </authorList>
    </citation>
    <scope>NUCLEOTIDE SEQUENCE</scope>
    <source>
        <tissue evidence="2">Leaf extractions</tissue>
    </source>
</reference>
<reference evidence="2" key="3">
    <citation type="submission" date="2023-04" db="EMBL/GenBank/DDBJ databases">
        <title>WGS assembly of Eucalyptus grandis.</title>
        <authorList>
            <person name="Myburg A."/>
            <person name="Grattapaglia D."/>
            <person name="Tuskan G."/>
            <person name="Hellsten U."/>
            <person name="Hayes R."/>
            <person name="Grimwood J."/>
            <person name="Jenkins J."/>
            <person name="Lindquist E."/>
            <person name="Tice H."/>
            <person name="Bauer D."/>
            <person name="Goodstein D."/>
            <person name="Dubchak I."/>
            <person name="Poliakov A."/>
            <person name="Mizrachi E."/>
            <person name="Kullan A."/>
            <person name="Hussey S."/>
            <person name="Pinard D."/>
            <person name="Van D."/>
            <person name="Singh P."/>
            <person name="Van J."/>
            <person name="Silva-Junior O."/>
            <person name="Togawa R."/>
            <person name="Pappas M."/>
            <person name="Faria D."/>
            <person name="Sansaloni C."/>
            <person name="Petroli C."/>
            <person name="Yang X."/>
            <person name="Ranjan P."/>
            <person name="Tschaplinski T."/>
            <person name="Ye C."/>
            <person name="Li T."/>
            <person name="Sterck L."/>
            <person name="Vanneste K."/>
            <person name="Murat F."/>
            <person name="Soler M."/>
            <person name="Clemente H."/>
            <person name="Saidi N."/>
            <person name="Cassan-Wang H."/>
            <person name="Dunand C."/>
            <person name="Hefer C."/>
            <person name="Bornberg-Bauer E."/>
            <person name="Kersting A."/>
            <person name="Vining K."/>
            <person name="Amarasinghe V."/>
            <person name="Ranik M."/>
            <person name="Naithani S."/>
            <person name="Elser J."/>
            <person name="Boyd A."/>
            <person name="Liston A."/>
            <person name="Spatafora J."/>
            <person name="Dharmwardhana P."/>
            <person name="Raja R."/>
            <person name="Sullivan C."/>
            <person name="Romanel E."/>
            <person name="Alves-Ferreira M."/>
            <person name="Kulheim C."/>
            <person name="Foley W."/>
            <person name="Carocha V."/>
            <person name="Paiva J."/>
            <person name="Kudrna D."/>
            <person name="Brommonschenkel S."/>
            <person name="Pasquali G."/>
            <person name="Byrne M."/>
            <person name="Rigault P."/>
            <person name="Tibbits J."/>
            <person name="Spokevicius A."/>
            <person name="Jones R."/>
            <person name="Steane D."/>
            <person name="Vaillancourt R."/>
            <person name="Potts B."/>
            <person name="Joubert F."/>
            <person name="Barry K."/>
            <person name="Pappas G."/>
            <person name="Strauss S."/>
            <person name="Jaiswal P."/>
            <person name="Grima-Pettenati J."/>
            <person name="Salse J."/>
            <person name="Van D."/>
            <person name="Rokhsar D."/>
            <person name="Schmutz J."/>
        </authorList>
    </citation>
    <scope>NUCLEOTIDE SEQUENCE</scope>
    <source>
        <tissue evidence="2">Leaf extractions</tissue>
    </source>
</reference>
<dbReference type="EMBL" id="MU848479">
    <property type="protein sequence ID" value="KAK2632467.1"/>
    <property type="molecule type" value="Genomic_DNA"/>
</dbReference>
<keyword evidence="4" id="KW-1185">Reference proteome</keyword>
<name>A0A058ZSY2_EUCGR</name>
<evidence type="ECO:0000256" key="1">
    <source>
        <dbReference type="SAM" id="SignalP"/>
    </source>
</evidence>
<evidence type="ECO:0000313" key="4">
    <source>
        <dbReference type="Proteomes" id="UP000030711"/>
    </source>
</evidence>
<protein>
    <submittedName>
        <fullName evidence="3">Uncharacterized protein</fullName>
    </submittedName>
</protein>
<keyword evidence="1" id="KW-0732">Signal</keyword>
<dbReference type="Gramene" id="KCW44902">
    <property type="protein sequence ID" value="KCW44902"/>
    <property type="gene ID" value="EUGRSUZ_L01516"/>
</dbReference>